<dbReference type="GO" id="GO:0016020">
    <property type="term" value="C:membrane"/>
    <property type="evidence" value="ECO:0007669"/>
    <property type="project" value="UniProtKB-SubCell"/>
</dbReference>
<dbReference type="Proteomes" id="UP000198406">
    <property type="component" value="Unassembled WGS sequence"/>
</dbReference>
<sequence>MLACKLKVNIDTVPIMKLNNEYAKVKDIESPKRHPFFAQNDESMQEISQTLGKESSPTSSQYSHLEPRLSGSSYVPSSMDKARAVALFSVCTILLFADQNLMSPNLTAIAKEFNFDDEQRDKKLGGEIALAFFVLGAPASYLVGCLGDAYNRTKLFAATVCIGELGCILTYWVQTYSQLYVCRAITGFSVGGALPLIYSILGDLFPSDERHRVGALVGIGTGAGISLGQCIAGFLGPTFGWRLPFLVIGLPAVFCALAVWLFVPDPERGAMEEAVRQRNRNNKSEDQDVESGSPFVEMVSLEERVDPNTLDEDKHVILSHDPKLDWMGFWATFVSIVSTPTVRLALLQGGPGCVPWGIVNMYLNDFLSENRGMTVEVATLTVLFFGLGNFVGMLLGGFGATYLYRIDPRYPPLLAGSAAILGCFPFWMLLNGIDNNTLFLWTALVAWFAGVASGVTGPIIKAQLQNVTLPQERGQAFALFNTTDDFGRGLGPVFVAAMISRLGGRTNAFNIGVFGWVICGIINLGVFFTIQEDEARVQAKIVASLSFKKEETGLNVDDSSPSTVWTGSLTESLGTTLRKRSFEQGRESSSSSSNYHD</sequence>
<keyword evidence="11" id="KW-1185">Reference proteome</keyword>
<feature type="compositionally biased region" description="Basic and acidic residues" evidence="7">
    <location>
        <begin position="273"/>
        <end position="286"/>
    </location>
</feature>
<evidence type="ECO:0000259" key="9">
    <source>
        <dbReference type="PROSITE" id="PS50850"/>
    </source>
</evidence>
<dbReference type="InterPro" id="IPR036259">
    <property type="entry name" value="MFS_trans_sf"/>
</dbReference>
<comment type="caution">
    <text evidence="10">The sequence shown here is derived from an EMBL/GenBank/DDBJ whole genome shotgun (WGS) entry which is preliminary data.</text>
</comment>
<dbReference type="FunCoup" id="A0A1Z5KAQ2">
    <property type="interactions" value="10"/>
</dbReference>
<evidence type="ECO:0000256" key="1">
    <source>
        <dbReference type="ARBA" id="ARBA00004141"/>
    </source>
</evidence>
<feature type="transmembrane region" description="Helical" evidence="8">
    <location>
        <begin position="437"/>
        <end position="460"/>
    </location>
</feature>
<name>A0A1Z5KAQ2_FISSO</name>
<dbReference type="PROSITE" id="PS50850">
    <property type="entry name" value="MFS"/>
    <property type="match status" value="1"/>
</dbReference>
<dbReference type="InterPro" id="IPR020846">
    <property type="entry name" value="MFS_dom"/>
</dbReference>
<dbReference type="Pfam" id="PF07690">
    <property type="entry name" value="MFS_1"/>
    <property type="match status" value="1"/>
</dbReference>
<evidence type="ECO:0000256" key="8">
    <source>
        <dbReference type="SAM" id="Phobius"/>
    </source>
</evidence>
<proteinExistence type="inferred from homology"/>
<feature type="transmembrane region" description="Helical" evidence="8">
    <location>
        <begin position="377"/>
        <end position="404"/>
    </location>
</feature>
<dbReference type="PANTHER" id="PTHR23505">
    <property type="entry name" value="SPINSTER"/>
    <property type="match status" value="1"/>
</dbReference>
<feature type="transmembrane region" description="Helical" evidence="8">
    <location>
        <begin position="180"/>
        <end position="201"/>
    </location>
</feature>
<dbReference type="OrthoDB" id="440755at2759"/>
<feature type="transmembrane region" description="Helical" evidence="8">
    <location>
        <begin position="410"/>
        <end position="430"/>
    </location>
</feature>
<evidence type="ECO:0000256" key="3">
    <source>
        <dbReference type="ARBA" id="ARBA00022692"/>
    </source>
</evidence>
<feature type="transmembrane region" description="Helical" evidence="8">
    <location>
        <begin position="84"/>
        <end position="104"/>
    </location>
</feature>
<feature type="transmembrane region" description="Helical" evidence="8">
    <location>
        <begin position="155"/>
        <end position="174"/>
    </location>
</feature>
<dbReference type="GO" id="GO:0022857">
    <property type="term" value="F:transmembrane transporter activity"/>
    <property type="evidence" value="ECO:0007669"/>
    <property type="project" value="InterPro"/>
</dbReference>
<feature type="transmembrane region" description="Helical" evidence="8">
    <location>
        <begin position="213"/>
        <end position="235"/>
    </location>
</feature>
<feature type="compositionally biased region" description="Polar residues" evidence="7">
    <location>
        <begin position="47"/>
        <end position="63"/>
    </location>
</feature>
<evidence type="ECO:0000256" key="2">
    <source>
        <dbReference type="ARBA" id="ARBA00022448"/>
    </source>
</evidence>
<gene>
    <name evidence="10" type="ORF">FisN_39Hh023</name>
</gene>
<evidence type="ECO:0000313" key="10">
    <source>
        <dbReference type="EMBL" id="GAX23181.1"/>
    </source>
</evidence>
<dbReference type="InterPro" id="IPR044770">
    <property type="entry name" value="MFS_spinster-like"/>
</dbReference>
<feature type="domain" description="Major facilitator superfamily (MFS) profile" evidence="9">
    <location>
        <begin position="84"/>
        <end position="534"/>
    </location>
</feature>
<dbReference type="PANTHER" id="PTHR23505:SF79">
    <property type="entry name" value="PROTEIN SPINSTER"/>
    <property type="match status" value="1"/>
</dbReference>
<evidence type="ECO:0000256" key="5">
    <source>
        <dbReference type="ARBA" id="ARBA00023136"/>
    </source>
</evidence>
<comment type="subcellular location">
    <subcellularLocation>
        <location evidence="1">Membrane</location>
        <topology evidence="1">Multi-pass membrane protein</topology>
    </subcellularLocation>
</comment>
<dbReference type="CDD" id="cd06174">
    <property type="entry name" value="MFS"/>
    <property type="match status" value="1"/>
</dbReference>
<evidence type="ECO:0000256" key="7">
    <source>
        <dbReference type="SAM" id="MobiDB-lite"/>
    </source>
</evidence>
<organism evidence="10 11">
    <name type="scientific">Fistulifera solaris</name>
    <name type="common">Oleaginous diatom</name>
    <dbReference type="NCBI Taxonomy" id="1519565"/>
    <lineage>
        <taxon>Eukaryota</taxon>
        <taxon>Sar</taxon>
        <taxon>Stramenopiles</taxon>
        <taxon>Ochrophyta</taxon>
        <taxon>Bacillariophyta</taxon>
        <taxon>Bacillariophyceae</taxon>
        <taxon>Bacillariophycidae</taxon>
        <taxon>Naviculales</taxon>
        <taxon>Naviculaceae</taxon>
        <taxon>Fistulifera</taxon>
    </lineage>
</organism>
<dbReference type="EMBL" id="BDSP01000198">
    <property type="protein sequence ID" value="GAX23181.1"/>
    <property type="molecule type" value="Genomic_DNA"/>
</dbReference>
<protein>
    <recommendedName>
        <fullName evidence="9">Major facilitator superfamily (MFS) profile domain-containing protein</fullName>
    </recommendedName>
</protein>
<keyword evidence="4 8" id="KW-1133">Transmembrane helix</keyword>
<keyword evidence="2" id="KW-0813">Transport</keyword>
<comment type="similarity">
    <text evidence="6">Belongs to the major facilitator superfamily. Spinster (TC 2.A.1.49) family.</text>
</comment>
<dbReference type="InParanoid" id="A0A1Z5KAQ2"/>
<evidence type="ECO:0000256" key="6">
    <source>
        <dbReference type="ARBA" id="ARBA00024338"/>
    </source>
</evidence>
<feature type="transmembrane region" description="Helical" evidence="8">
    <location>
        <begin position="241"/>
        <end position="263"/>
    </location>
</feature>
<reference evidence="10 11" key="1">
    <citation type="journal article" date="2015" name="Plant Cell">
        <title>Oil accumulation by the oleaginous diatom Fistulifera solaris as revealed by the genome and transcriptome.</title>
        <authorList>
            <person name="Tanaka T."/>
            <person name="Maeda Y."/>
            <person name="Veluchamy A."/>
            <person name="Tanaka M."/>
            <person name="Abida H."/>
            <person name="Marechal E."/>
            <person name="Bowler C."/>
            <person name="Muto M."/>
            <person name="Sunaga Y."/>
            <person name="Tanaka M."/>
            <person name="Yoshino T."/>
            <person name="Taniguchi T."/>
            <person name="Fukuda Y."/>
            <person name="Nemoto M."/>
            <person name="Matsumoto M."/>
            <person name="Wong P.S."/>
            <person name="Aburatani S."/>
            <person name="Fujibuchi W."/>
        </authorList>
    </citation>
    <scope>NUCLEOTIDE SEQUENCE [LARGE SCALE GENOMIC DNA]</scope>
    <source>
        <strain evidence="10 11">JPCC DA0580</strain>
    </source>
</reference>
<feature type="region of interest" description="Disordered" evidence="7">
    <location>
        <begin position="273"/>
        <end position="292"/>
    </location>
</feature>
<dbReference type="SUPFAM" id="SSF103473">
    <property type="entry name" value="MFS general substrate transporter"/>
    <property type="match status" value="1"/>
</dbReference>
<evidence type="ECO:0000256" key="4">
    <source>
        <dbReference type="ARBA" id="ARBA00022989"/>
    </source>
</evidence>
<accession>A0A1Z5KAQ2</accession>
<dbReference type="AlphaFoldDB" id="A0A1Z5KAQ2"/>
<keyword evidence="5 8" id="KW-0472">Membrane</keyword>
<feature type="transmembrane region" description="Helical" evidence="8">
    <location>
        <begin position="508"/>
        <end position="530"/>
    </location>
</feature>
<dbReference type="InterPro" id="IPR011701">
    <property type="entry name" value="MFS"/>
</dbReference>
<keyword evidence="3 8" id="KW-0812">Transmembrane</keyword>
<feature type="transmembrane region" description="Helical" evidence="8">
    <location>
        <begin position="124"/>
        <end position="143"/>
    </location>
</feature>
<evidence type="ECO:0000313" key="11">
    <source>
        <dbReference type="Proteomes" id="UP000198406"/>
    </source>
</evidence>
<feature type="region of interest" description="Disordered" evidence="7">
    <location>
        <begin position="47"/>
        <end position="68"/>
    </location>
</feature>
<dbReference type="Gene3D" id="1.20.1250.20">
    <property type="entry name" value="MFS general substrate transporter like domains"/>
    <property type="match status" value="1"/>
</dbReference>